<name>A0A4R8UC23_9MICO</name>
<dbReference type="SMART" id="SM00354">
    <property type="entry name" value="HTH_LACI"/>
    <property type="match status" value="1"/>
</dbReference>
<gene>
    <name evidence="5" type="ORF">E3O23_17585</name>
</gene>
<dbReference type="Pfam" id="PF00356">
    <property type="entry name" value="LacI"/>
    <property type="match status" value="1"/>
</dbReference>
<dbReference type="Gene3D" id="3.40.50.2300">
    <property type="match status" value="2"/>
</dbReference>
<dbReference type="AlphaFoldDB" id="A0A4R8UC23"/>
<comment type="caution">
    <text evidence="5">The sequence shown here is derived from an EMBL/GenBank/DDBJ whole genome shotgun (WGS) entry which is preliminary data.</text>
</comment>
<evidence type="ECO:0000313" key="6">
    <source>
        <dbReference type="Proteomes" id="UP000297866"/>
    </source>
</evidence>
<dbReference type="CDD" id="cd06267">
    <property type="entry name" value="PBP1_LacI_sugar_binding-like"/>
    <property type="match status" value="1"/>
</dbReference>
<dbReference type="InterPro" id="IPR028082">
    <property type="entry name" value="Peripla_BP_I"/>
</dbReference>
<dbReference type="GO" id="GO:0003700">
    <property type="term" value="F:DNA-binding transcription factor activity"/>
    <property type="evidence" value="ECO:0007669"/>
    <property type="project" value="TreeGrafter"/>
</dbReference>
<dbReference type="InterPro" id="IPR010982">
    <property type="entry name" value="Lambda_DNA-bd_dom_sf"/>
</dbReference>
<evidence type="ECO:0000259" key="4">
    <source>
        <dbReference type="PROSITE" id="PS50932"/>
    </source>
</evidence>
<organism evidence="5 6">
    <name type="scientific">Cryobacterium tagatosivorans</name>
    <dbReference type="NCBI Taxonomy" id="1259199"/>
    <lineage>
        <taxon>Bacteria</taxon>
        <taxon>Bacillati</taxon>
        <taxon>Actinomycetota</taxon>
        <taxon>Actinomycetes</taxon>
        <taxon>Micrococcales</taxon>
        <taxon>Microbacteriaceae</taxon>
        <taxon>Cryobacterium</taxon>
    </lineage>
</organism>
<keyword evidence="1" id="KW-0805">Transcription regulation</keyword>
<sequence length="339" mass="36348">MTDVARVAGVSLKTVSRVVNGVATVDQELAERVHAASAELGFRANFAASALRSGSSTATIGLLIKDLSNEFYANIASAVAVVAKAHHTQLITAHSGENAEDELEAIFDLCRRRVDGLLIVPTGGDHSALKSEIDLGIPMVFIDRKPVGLAADSVVLDNFAGARDAATRLINDGHSRIGILVDTLNMATMRDRLQGVRTAFAEAGLALDDSLVVTNVRGPIEASIEVDRLLASSAPPTAFFCGNNRSGIGVLRSLWQRGTNEALVSFDDFQLSELMPRPFTVVRYDNRALGTISAELLFRRINREVFDPTTVVLPTELCDRGITGLRGPQPQASQRARCT</sequence>
<dbReference type="SUPFAM" id="SSF53822">
    <property type="entry name" value="Periplasmic binding protein-like I"/>
    <property type="match status" value="1"/>
</dbReference>
<dbReference type="GO" id="GO:0000976">
    <property type="term" value="F:transcription cis-regulatory region binding"/>
    <property type="evidence" value="ECO:0007669"/>
    <property type="project" value="TreeGrafter"/>
</dbReference>
<protein>
    <submittedName>
        <fullName evidence="5">LacI family transcriptional regulator</fullName>
    </submittedName>
</protein>
<dbReference type="PROSITE" id="PS50932">
    <property type="entry name" value="HTH_LACI_2"/>
    <property type="match status" value="1"/>
</dbReference>
<dbReference type="OrthoDB" id="3595338at2"/>
<dbReference type="PROSITE" id="PS00356">
    <property type="entry name" value="HTH_LACI_1"/>
    <property type="match status" value="1"/>
</dbReference>
<dbReference type="Proteomes" id="UP000297866">
    <property type="component" value="Unassembled WGS sequence"/>
</dbReference>
<feature type="domain" description="HTH lacI-type" evidence="4">
    <location>
        <begin position="1"/>
        <end position="53"/>
    </location>
</feature>
<dbReference type="InterPro" id="IPR000843">
    <property type="entry name" value="HTH_LacI"/>
</dbReference>
<dbReference type="RefSeq" id="WP_134493338.1">
    <property type="nucleotide sequence ID" value="NZ_SOEZ01000080.1"/>
</dbReference>
<evidence type="ECO:0000313" key="5">
    <source>
        <dbReference type="EMBL" id="TFB46406.1"/>
    </source>
</evidence>
<dbReference type="Gene3D" id="1.10.260.40">
    <property type="entry name" value="lambda repressor-like DNA-binding domains"/>
    <property type="match status" value="1"/>
</dbReference>
<dbReference type="Pfam" id="PF00532">
    <property type="entry name" value="Peripla_BP_1"/>
    <property type="match status" value="1"/>
</dbReference>
<reference evidence="5 6" key="1">
    <citation type="submission" date="2019-03" db="EMBL/GenBank/DDBJ databases">
        <title>Genomics of glacier-inhabiting Cryobacterium strains.</title>
        <authorList>
            <person name="Liu Q."/>
            <person name="Xin Y.-H."/>
        </authorList>
    </citation>
    <scope>NUCLEOTIDE SEQUENCE [LARGE SCALE GENOMIC DNA]</scope>
    <source>
        <strain evidence="5 6">Sr47</strain>
    </source>
</reference>
<dbReference type="SUPFAM" id="SSF47413">
    <property type="entry name" value="lambda repressor-like DNA-binding domains"/>
    <property type="match status" value="1"/>
</dbReference>
<keyword evidence="2" id="KW-0238">DNA-binding</keyword>
<dbReference type="InterPro" id="IPR001761">
    <property type="entry name" value="Peripla_BP/Lac1_sug-bd_dom"/>
</dbReference>
<evidence type="ECO:0000256" key="2">
    <source>
        <dbReference type="ARBA" id="ARBA00023125"/>
    </source>
</evidence>
<keyword evidence="6" id="KW-1185">Reference proteome</keyword>
<dbReference type="PANTHER" id="PTHR30146:SF109">
    <property type="entry name" value="HTH-TYPE TRANSCRIPTIONAL REGULATOR GALS"/>
    <property type="match status" value="1"/>
</dbReference>
<evidence type="ECO:0000256" key="1">
    <source>
        <dbReference type="ARBA" id="ARBA00023015"/>
    </source>
</evidence>
<evidence type="ECO:0000256" key="3">
    <source>
        <dbReference type="ARBA" id="ARBA00023163"/>
    </source>
</evidence>
<proteinExistence type="predicted"/>
<keyword evidence="3" id="KW-0804">Transcription</keyword>
<dbReference type="CDD" id="cd01392">
    <property type="entry name" value="HTH_LacI"/>
    <property type="match status" value="1"/>
</dbReference>
<dbReference type="EMBL" id="SOEZ01000080">
    <property type="protein sequence ID" value="TFB46406.1"/>
    <property type="molecule type" value="Genomic_DNA"/>
</dbReference>
<accession>A0A4R8UC23</accession>
<dbReference type="PANTHER" id="PTHR30146">
    <property type="entry name" value="LACI-RELATED TRANSCRIPTIONAL REPRESSOR"/>
    <property type="match status" value="1"/>
</dbReference>